<reference evidence="1 2" key="1">
    <citation type="submission" date="2016-08" db="EMBL/GenBank/DDBJ databases">
        <title>Draft genome sequence of Candidatus Piscirickettsia litoralis, from seawater.</title>
        <authorList>
            <person name="Wan X."/>
            <person name="Lee A.J."/>
            <person name="Hou S."/>
            <person name="Donachie S.P."/>
        </authorList>
    </citation>
    <scope>NUCLEOTIDE SEQUENCE [LARGE SCALE GENOMIC DNA]</scope>
    <source>
        <strain evidence="1 2">Y2</strain>
    </source>
</reference>
<name>A0ABX3A0X5_9GAMM</name>
<evidence type="ECO:0000313" key="1">
    <source>
        <dbReference type="EMBL" id="ODN41331.1"/>
    </source>
</evidence>
<dbReference type="Proteomes" id="UP000094329">
    <property type="component" value="Unassembled WGS sequence"/>
</dbReference>
<keyword evidence="2" id="KW-1185">Reference proteome</keyword>
<proteinExistence type="predicted"/>
<sequence length="117" mass="13319">MTQDVIDKIIKWLDSSNYFLTVGCYKLTEKNVTMPALKEDGQEYQAALLIEDTNRKIKAYVTQIAIDDGLTKGKPDLIAESLIQIATFLSSAKGDFSVWGDEKRQNGIRIKYFRHDN</sequence>
<organism evidence="1 2">
    <name type="scientific">Piscirickettsia litoralis</name>
    <dbReference type="NCBI Taxonomy" id="1891921"/>
    <lineage>
        <taxon>Bacteria</taxon>
        <taxon>Pseudomonadati</taxon>
        <taxon>Pseudomonadota</taxon>
        <taxon>Gammaproteobacteria</taxon>
        <taxon>Thiotrichales</taxon>
        <taxon>Piscirickettsiaceae</taxon>
        <taxon>Piscirickettsia</taxon>
    </lineage>
</organism>
<evidence type="ECO:0000313" key="2">
    <source>
        <dbReference type="Proteomes" id="UP000094329"/>
    </source>
</evidence>
<comment type="caution">
    <text evidence="1">The sequence shown here is derived from an EMBL/GenBank/DDBJ whole genome shotgun (WGS) entry which is preliminary data.</text>
</comment>
<dbReference type="EMBL" id="MDTU01000003">
    <property type="protein sequence ID" value="ODN41331.1"/>
    <property type="molecule type" value="Genomic_DNA"/>
</dbReference>
<gene>
    <name evidence="1" type="ORF">BGC07_16300</name>
</gene>
<accession>A0ABX3A0X5</accession>
<protein>
    <submittedName>
        <fullName evidence="1">Uncharacterized protein</fullName>
    </submittedName>
</protein>